<organism evidence="6">
    <name type="scientific">Lymphocystis disease virus 2</name>
    <dbReference type="NCBI Taxonomy" id="159183"/>
    <lineage>
        <taxon>Viruses</taxon>
        <taxon>Varidnaviria</taxon>
        <taxon>Bamfordvirae</taxon>
        <taxon>Nucleocytoviricota</taxon>
        <taxon>Megaviricetes</taxon>
        <taxon>Pimascovirales</taxon>
        <taxon>Pimascovirales incertae sedis</taxon>
        <taxon>Iridoviridae</taxon>
        <taxon>Alphairidovirinae</taxon>
        <taxon>Lymphocystivirus</taxon>
        <taxon>Lymphocystivirus paralichthys1</taxon>
    </lineage>
</organism>
<evidence type="ECO:0000256" key="4">
    <source>
        <dbReference type="SAM" id="MobiDB-lite"/>
    </source>
</evidence>
<accession>A0A6F8X196</accession>
<dbReference type="PANTHER" id="PTHR24419">
    <property type="entry name" value="INTERLEUKIN-1 RECEPTOR-ASSOCIATED KINASE"/>
    <property type="match status" value="1"/>
</dbReference>
<dbReference type="SMART" id="SM00220">
    <property type="entry name" value="S_TKc"/>
    <property type="match status" value="1"/>
</dbReference>
<evidence type="ECO:0000313" key="6">
    <source>
        <dbReference type="EMBL" id="BCB67515.1"/>
    </source>
</evidence>
<keyword evidence="6" id="KW-0723">Serine/threonine-protein kinase</keyword>
<dbReference type="GO" id="GO:0072354">
    <property type="term" value="F:histone H3T3 kinase activity"/>
    <property type="evidence" value="ECO:0007669"/>
    <property type="project" value="TreeGrafter"/>
</dbReference>
<dbReference type="SUPFAM" id="SSF56112">
    <property type="entry name" value="Protein kinase-like (PK-like)"/>
    <property type="match status" value="1"/>
</dbReference>
<dbReference type="PROSITE" id="PS50011">
    <property type="entry name" value="PROTEIN_KINASE_DOM"/>
    <property type="match status" value="1"/>
</dbReference>
<dbReference type="Pfam" id="PF00069">
    <property type="entry name" value="Pkinase"/>
    <property type="match status" value="1"/>
</dbReference>
<dbReference type="InterPro" id="IPR008271">
    <property type="entry name" value="Ser/Thr_kinase_AS"/>
</dbReference>
<dbReference type="Gene3D" id="1.10.510.10">
    <property type="entry name" value="Transferase(Phosphotransferase) domain 1"/>
    <property type="match status" value="1"/>
</dbReference>
<feature type="region of interest" description="Disordered" evidence="4">
    <location>
        <begin position="1"/>
        <end position="21"/>
    </location>
</feature>
<evidence type="ECO:0000259" key="5">
    <source>
        <dbReference type="PROSITE" id="PS50011"/>
    </source>
</evidence>
<keyword evidence="6" id="KW-0418">Kinase</keyword>
<proteinExistence type="predicted"/>
<dbReference type="PROSITE" id="PS00107">
    <property type="entry name" value="PROTEIN_KINASE_ATP"/>
    <property type="match status" value="1"/>
</dbReference>
<sequence>MSSRRRTQLIESMTVSPKERGKKLSFDPQIKIFPTMDHPNEGAYTTNKPLSPFDAARLEMALEDMTLTSSTEEIIDGDLIIDPESFILEDRLDKFTDIKQSFKSDKFDRWNYCVSVYSKFRQKLDNYKFIGRGSYGNVYRVSYNDNVLIVKETLVLKDINEEITCSRITAEILELKYVPNLVYVFKTAFCRECIVSLTRGGTKSGRCYVIVMESLDRSLKDLNINQGQLESGLLQLLLTLSVLHGQYGIVHRDIKAANILIKAVPPGGCWKYKIAGRKFYVPNYGLVFLLADFGLSTIYHPVNNETGFYGTRNAHLTSSGLPLGWGPMAGTEIVINPFNSLMNPNGKPNSNAVPWKLGDYDLGYYTINKLTTQNYGSTQIPIDLNDMRAFPSWEFMGDIYDLLRTFTGGNRFFQAGNHKGFTTAYPRQTVYFDAQLHPDFMYNSDGRASRFLLADVSAAYLFPETSIERPDVLDTYEWPK</sequence>
<dbReference type="InterPro" id="IPR017441">
    <property type="entry name" value="Protein_kinase_ATP_BS"/>
</dbReference>
<keyword evidence="6" id="KW-0808">Transferase</keyword>
<dbReference type="PROSITE" id="PS00108">
    <property type="entry name" value="PROTEIN_KINASE_ST"/>
    <property type="match status" value="1"/>
</dbReference>
<feature type="binding site" evidence="3">
    <location>
        <position position="157"/>
    </location>
    <ligand>
        <name>ATP</name>
        <dbReference type="ChEBI" id="CHEBI:30616"/>
    </ligand>
</feature>
<dbReference type="Proteomes" id="UP000501113">
    <property type="component" value="Segment"/>
</dbReference>
<name>A0A6F8X196_9VIRU</name>
<keyword evidence="1 3" id="KW-0547">Nucleotide-binding</keyword>
<dbReference type="GO" id="GO:0005524">
    <property type="term" value="F:ATP binding"/>
    <property type="evidence" value="ECO:0007669"/>
    <property type="project" value="UniProtKB-UniRule"/>
</dbReference>
<reference evidence="6" key="1">
    <citation type="journal article" date="2021" name="Microbiol. Resour. Announc.">
        <title>Genome Sequence of Lymphocystis Disease Virus 2 LCDV-JP_Oita_2018, Isolated from a Diseased Japanese Flounder (Paralichthys olivaceus) in Japan.</title>
        <authorList>
            <person name="Kawato S."/>
            <person name="Nozaki R."/>
            <person name="Hirono I."/>
            <person name="Kondo H."/>
        </authorList>
    </citation>
    <scope>NUCLEOTIDE SEQUENCE</scope>
    <source>
        <strain evidence="6">LCDV-JP_Oita_2018</strain>
    </source>
</reference>
<feature type="domain" description="Protein kinase" evidence="5">
    <location>
        <begin position="124"/>
        <end position="480"/>
    </location>
</feature>
<dbReference type="InterPro" id="IPR000719">
    <property type="entry name" value="Prot_kinase_dom"/>
</dbReference>
<protein>
    <submittedName>
        <fullName evidence="6">Serine/threonine protein kinase</fullName>
    </submittedName>
</protein>
<keyword evidence="2 3" id="KW-0067">ATP-binding</keyword>
<evidence type="ECO:0000256" key="1">
    <source>
        <dbReference type="ARBA" id="ARBA00022741"/>
    </source>
</evidence>
<dbReference type="EMBL" id="LC534415">
    <property type="protein sequence ID" value="BCB67515.1"/>
    <property type="molecule type" value="Genomic_DNA"/>
</dbReference>
<dbReference type="PANTHER" id="PTHR24419:SF18">
    <property type="entry name" value="SERINE_THREONINE-PROTEIN KINASE HASPIN"/>
    <property type="match status" value="1"/>
</dbReference>
<dbReference type="InterPro" id="IPR011009">
    <property type="entry name" value="Kinase-like_dom_sf"/>
</dbReference>
<dbReference type="GO" id="GO:0035556">
    <property type="term" value="P:intracellular signal transduction"/>
    <property type="evidence" value="ECO:0007669"/>
    <property type="project" value="TreeGrafter"/>
</dbReference>
<evidence type="ECO:0000256" key="2">
    <source>
        <dbReference type="ARBA" id="ARBA00022840"/>
    </source>
</evidence>
<evidence type="ECO:0000256" key="3">
    <source>
        <dbReference type="PROSITE-ProRule" id="PRU10141"/>
    </source>
</evidence>